<feature type="region of interest" description="Disordered" evidence="1">
    <location>
        <begin position="34"/>
        <end position="61"/>
    </location>
</feature>
<feature type="signal peptide" evidence="2">
    <location>
        <begin position="1"/>
        <end position="26"/>
    </location>
</feature>
<organism evidence="3 4">
    <name type="scientific">Nematocida parisii (strain ERTm3)</name>
    <name type="common">Nematode killer fungus</name>
    <dbReference type="NCBI Taxonomy" id="935791"/>
    <lineage>
        <taxon>Eukaryota</taxon>
        <taxon>Fungi</taxon>
        <taxon>Fungi incertae sedis</taxon>
        <taxon>Microsporidia</taxon>
        <taxon>Nematocida</taxon>
    </lineage>
</organism>
<accession>I3EKI1</accession>
<feature type="chain" id="PRO_5003670724" description="Secreted protein" evidence="2">
    <location>
        <begin position="27"/>
        <end position="90"/>
    </location>
</feature>
<protein>
    <recommendedName>
        <fullName evidence="5">Secreted protein</fullName>
    </recommendedName>
</protein>
<dbReference type="AlphaFoldDB" id="I3EKI1"/>
<evidence type="ECO:0000256" key="1">
    <source>
        <dbReference type="SAM" id="MobiDB-lite"/>
    </source>
</evidence>
<name>I3EKI1_NEMP3</name>
<dbReference type="EMBL" id="GL870876">
    <property type="protein sequence ID" value="EIJ89728.1"/>
    <property type="molecule type" value="Genomic_DNA"/>
</dbReference>
<keyword evidence="2" id="KW-0732">Signal</keyword>
<keyword evidence="4" id="KW-1185">Reference proteome</keyword>
<feature type="compositionally biased region" description="Basic and acidic residues" evidence="1">
    <location>
        <begin position="37"/>
        <end position="47"/>
    </location>
</feature>
<evidence type="ECO:0000313" key="3">
    <source>
        <dbReference type="EMBL" id="EIJ89728.1"/>
    </source>
</evidence>
<dbReference type="OrthoDB" id="10396192at2759"/>
<proteinExistence type="predicted"/>
<dbReference type="VEuPathDB" id="MicrosporidiaDB:NEQG_00498"/>
<evidence type="ECO:0000256" key="2">
    <source>
        <dbReference type="SAM" id="SignalP"/>
    </source>
</evidence>
<dbReference type="InParanoid" id="I3EKI1"/>
<gene>
    <name evidence="3" type="ORF">NEQG_00498</name>
</gene>
<reference evidence="3" key="1">
    <citation type="submission" date="2011-01" db="EMBL/GenBank/DDBJ databases">
        <title>The Genome Sequence of Nematocida parisii strain ERTm3.</title>
        <authorList>
            <consortium name="The Broad Institute Genome Sequencing Platform"/>
            <consortium name="The Broad Institute Genome Sequencing Center for Infectious Disease"/>
            <person name="Cuomo C."/>
            <person name="Troemel E."/>
            <person name="Young S.K."/>
            <person name="Zeng Q."/>
            <person name="Gargeya S."/>
            <person name="Fitzgerald M."/>
            <person name="Haas B."/>
            <person name="Abouelleil A."/>
            <person name="Alvarado L."/>
            <person name="Arachchi H.M."/>
            <person name="Berlin A."/>
            <person name="Chapman S.B."/>
            <person name="Gearin G."/>
            <person name="Goldberg J."/>
            <person name="Griggs A."/>
            <person name="Gujja S."/>
            <person name="Hansen M."/>
            <person name="Heiman D."/>
            <person name="Howarth C."/>
            <person name="Larimer J."/>
            <person name="Lui A."/>
            <person name="MacDonald P.J.P."/>
            <person name="McCowen C."/>
            <person name="Montmayeur A."/>
            <person name="Murphy C."/>
            <person name="Neiman D."/>
            <person name="Pearson M."/>
            <person name="Priest M."/>
            <person name="Roberts A."/>
            <person name="Saif S."/>
            <person name="Shea T."/>
            <person name="Sisk P."/>
            <person name="Stolte C."/>
            <person name="Sykes S."/>
            <person name="Wortman J."/>
            <person name="Nusbaum C."/>
            <person name="Birren B."/>
        </authorList>
    </citation>
    <scope>NUCLEOTIDE SEQUENCE</scope>
    <source>
        <strain evidence="3">ERTm3</strain>
    </source>
</reference>
<dbReference type="HOGENOM" id="CLU_2441376_0_0_1"/>
<evidence type="ECO:0008006" key="5">
    <source>
        <dbReference type="Google" id="ProtNLM"/>
    </source>
</evidence>
<dbReference type="Proteomes" id="UP000002872">
    <property type="component" value="Unassembled WGS sequence"/>
</dbReference>
<sequence length="90" mass="10283">MQLITRKSSKHRTLIALILILGLVLGSRECAIGGHSPADEPQKKKDDTEESEDESFSLWKNSNAQKALPEYRDSYSSDINEYAYPYRMVF</sequence>
<evidence type="ECO:0000313" key="4">
    <source>
        <dbReference type="Proteomes" id="UP000002872"/>
    </source>
</evidence>